<organism evidence="2 3">
    <name type="scientific">Exidia glandulosa HHB12029</name>
    <dbReference type="NCBI Taxonomy" id="1314781"/>
    <lineage>
        <taxon>Eukaryota</taxon>
        <taxon>Fungi</taxon>
        <taxon>Dikarya</taxon>
        <taxon>Basidiomycota</taxon>
        <taxon>Agaricomycotina</taxon>
        <taxon>Agaricomycetes</taxon>
        <taxon>Auriculariales</taxon>
        <taxon>Exidiaceae</taxon>
        <taxon>Exidia</taxon>
    </lineage>
</organism>
<dbReference type="SUPFAM" id="SSF81383">
    <property type="entry name" value="F-box domain"/>
    <property type="match status" value="1"/>
</dbReference>
<dbReference type="InterPro" id="IPR001810">
    <property type="entry name" value="F-box_dom"/>
</dbReference>
<accession>A0A165IL14</accession>
<dbReference type="Gene3D" id="1.20.1280.50">
    <property type="match status" value="1"/>
</dbReference>
<reference evidence="2 3" key="1">
    <citation type="journal article" date="2016" name="Mol. Biol. Evol.">
        <title>Comparative Genomics of Early-Diverging Mushroom-Forming Fungi Provides Insights into the Origins of Lignocellulose Decay Capabilities.</title>
        <authorList>
            <person name="Nagy L.G."/>
            <person name="Riley R."/>
            <person name="Tritt A."/>
            <person name="Adam C."/>
            <person name="Daum C."/>
            <person name="Floudas D."/>
            <person name="Sun H."/>
            <person name="Yadav J.S."/>
            <person name="Pangilinan J."/>
            <person name="Larsson K.H."/>
            <person name="Matsuura K."/>
            <person name="Barry K."/>
            <person name="Labutti K."/>
            <person name="Kuo R."/>
            <person name="Ohm R.A."/>
            <person name="Bhattacharya S.S."/>
            <person name="Shirouzu T."/>
            <person name="Yoshinaga Y."/>
            <person name="Martin F.M."/>
            <person name="Grigoriev I.V."/>
            <person name="Hibbett D.S."/>
        </authorList>
    </citation>
    <scope>NUCLEOTIDE SEQUENCE [LARGE SCALE GENOMIC DNA]</scope>
    <source>
        <strain evidence="2 3">HHB12029</strain>
    </source>
</reference>
<gene>
    <name evidence="2" type="ORF">EXIGLDRAFT_835616</name>
</gene>
<dbReference type="AlphaFoldDB" id="A0A165IL14"/>
<dbReference type="PANTHER" id="PTHR16134">
    <property type="entry name" value="F-BOX/TPR REPEAT PROTEIN POF3"/>
    <property type="match status" value="1"/>
</dbReference>
<dbReference type="PANTHER" id="PTHR16134:SF119">
    <property type="entry name" value="AT02038P-RELATED"/>
    <property type="match status" value="1"/>
</dbReference>
<feature type="domain" description="F-box" evidence="1">
    <location>
        <begin position="56"/>
        <end position="103"/>
    </location>
</feature>
<proteinExistence type="predicted"/>
<evidence type="ECO:0000259" key="1">
    <source>
        <dbReference type="PROSITE" id="PS50181"/>
    </source>
</evidence>
<dbReference type="EMBL" id="KV425988">
    <property type="protein sequence ID" value="KZV93546.1"/>
    <property type="molecule type" value="Genomic_DNA"/>
</dbReference>
<evidence type="ECO:0000313" key="2">
    <source>
        <dbReference type="EMBL" id="KZV93546.1"/>
    </source>
</evidence>
<sequence>MLSAACTRRLDRALEDIFRQAISENLSTASVTSEDIATALRQLCDKKLTACLRASTVALPQLPNETWGLIWQLLSLRDRVRVTHVSRTWRAIALGNSRLWSTLDLTSSLHRDDCECDECASAVGPHAKGHGYDVALARLSALLERSAGSPLTCSLKFIRDAAPTPPSSVTSISGILGPHAAALVSLTLVYRNDEWIKPFLVVIRDSSQLCHLELNAMRAPGPRSLISTIITIPILRLRHLNTGVGYIWDLNGSFFPALTRLEITFTAIDQVRAALHDCPMLQELRAHLELVELGPIRVYKEIASQCARLTRITLFQVPITWTREHVHAFAPDAATDVQLEYIASMRAPGSIPLHPAHVLDGPAEGTIVYSQLRGPIRFTANEFNRAVAIQLHDQTRCRKLSWSTTTGSMTVVDALWAAVDAASIVELIIPWELRGMVLGTIDSLPAVEHVIISPPSIKFQPPGVQSLGVHSSVWPAEVRATLPALSRVTISSGNFAYHGEAVSAHKMAKFIRSIMPERKLRVLTLRNVSIIGDKESIAALADQVITTKVPAVFTVPTLTSPPSISLF</sequence>
<name>A0A165IL14_EXIGL</name>
<dbReference type="Pfam" id="PF12937">
    <property type="entry name" value="F-box-like"/>
    <property type="match status" value="1"/>
</dbReference>
<dbReference type="InParanoid" id="A0A165IL14"/>
<dbReference type="InterPro" id="IPR036047">
    <property type="entry name" value="F-box-like_dom_sf"/>
</dbReference>
<protein>
    <recommendedName>
        <fullName evidence="1">F-box domain-containing protein</fullName>
    </recommendedName>
</protein>
<dbReference type="Proteomes" id="UP000077266">
    <property type="component" value="Unassembled WGS sequence"/>
</dbReference>
<evidence type="ECO:0000313" key="3">
    <source>
        <dbReference type="Proteomes" id="UP000077266"/>
    </source>
</evidence>
<dbReference type="PROSITE" id="PS50181">
    <property type="entry name" value="FBOX"/>
    <property type="match status" value="1"/>
</dbReference>
<keyword evidence="3" id="KW-1185">Reference proteome</keyword>